<proteinExistence type="predicted"/>
<dbReference type="AlphaFoldDB" id="A0A2P2IWG9"/>
<protein>
    <submittedName>
        <fullName evidence="1">Uncharacterized protein</fullName>
    </submittedName>
</protein>
<reference evidence="1" key="1">
    <citation type="submission" date="2018-02" db="EMBL/GenBank/DDBJ databases">
        <title>Rhizophora mucronata_Transcriptome.</title>
        <authorList>
            <person name="Meera S.P."/>
            <person name="Sreeshan A."/>
            <person name="Augustine A."/>
        </authorList>
    </citation>
    <scope>NUCLEOTIDE SEQUENCE</scope>
    <source>
        <tissue evidence="1">Leaf</tissue>
    </source>
</reference>
<accession>A0A2P2IWG9</accession>
<sequence>MNLVDYSENFLNEGTSHGLVSVTVPSFSHAFIRS</sequence>
<name>A0A2P2IWG9_RHIMU</name>
<evidence type="ECO:0000313" key="1">
    <source>
        <dbReference type="EMBL" id="MBW85565.1"/>
    </source>
</evidence>
<dbReference type="EMBL" id="GGEC01005082">
    <property type="protein sequence ID" value="MBW85565.1"/>
    <property type="molecule type" value="Transcribed_RNA"/>
</dbReference>
<organism evidence="1">
    <name type="scientific">Rhizophora mucronata</name>
    <name type="common">Asiatic mangrove</name>
    <dbReference type="NCBI Taxonomy" id="61149"/>
    <lineage>
        <taxon>Eukaryota</taxon>
        <taxon>Viridiplantae</taxon>
        <taxon>Streptophyta</taxon>
        <taxon>Embryophyta</taxon>
        <taxon>Tracheophyta</taxon>
        <taxon>Spermatophyta</taxon>
        <taxon>Magnoliopsida</taxon>
        <taxon>eudicotyledons</taxon>
        <taxon>Gunneridae</taxon>
        <taxon>Pentapetalae</taxon>
        <taxon>rosids</taxon>
        <taxon>fabids</taxon>
        <taxon>Malpighiales</taxon>
        <taxon>Rhizophoraceae</taxon>
        <taxon>Rhizophora</taxon>
    </lineage>
</organism>